<dbReference type="PANTHER" id="PTHR42940">
    <property type="entry name" value="ALCOHOL DEHYDROGENASE 1-RELATED"/>
    <property type="match status" value="1"/>
</dbReference>
<dbReference type="PANTHER" id="PTHR42940:SF8">
    <property type="entry name" value="VACUOLAR PROTEIN SORTING-ASSOCIATED PROTEIN 11"/>
    <property type="match status" value="1"/>
</dbReference>
<evidence type="ECO:0000256" key="3">
    <source>
        <dbReference type="ARBA" id="ARBA00022723"/>
    </source>
</evidence>
<dbReference type="GO" id="GO:0005737">
    <property type="term" value="C:cytoplasm"/>
    <property type="evidence" value="ECO:0007669"/>
    <property type="project" value="TreeGrafter"/>
</dbReference>
<dbReference type="Gene3D" id="3.90.180.10">
    <property type="entry name" value="Medium-chain alcohol dehydrogenases, catalytic domain"/>
    <property type="match status" value="1"/>
</dbReference>
<evidence type="ECO:0000256" key="4">
    <source>
        <dbReference type="ARBA" id="ARBA00022833"/>
    </source>
</evidence>
<evidence type="ECO:0000313" key="7">
    <source>
        <dbReference type="Proteomes" id="UP000031866"/>
    </source>
</evidence>
<comment type="cofactor">
    <cofactor evidence="1">
        <name>Zn(2+)</name>
        <dbReference type="ChEBI" id="CHEBI:29105"/>
    </cofactor>
</comment>
<keyword evidence="3" id="KW-0479">Metal-binding</keyword>
<proteinExistence type="predicted"/>
<dbReference type="RefSeq" id="WP_052482956.1">
    <property type="nucleotide sequence ID" value="NZ_CP010086.2"/>
</dbReference>
<accession>A0A140DMJ2</accession>
<sequence length="73" mass="7923">MVTTSRELNEVEGAPLLCTGVTTFDALKNSGANPRDVVAIQGVGGLGHLAIQYATLRVLLFQWEQIKKNLLKN</sequence>
<dbReference type="STRING" id="1520.LF65_06780"/>
<dbReference type="Proteomes" id="UP000031866">
    <property type="component" value="Chromosome"/>
</dbReference>
<organism evidence="6 7">
    <name type="scientific">Clostridium beijerinckii</name>
    <name type="common">Clostridium MP</name>
    <dbReference type="NCBI Taxonomy" id="1520"/>
    <lineage>
        <taxon>Bacteria</taxon>
        <taxon>Bacillati</taxon>
        <taxon>Bacillota</taxon>
        <taxon>Clostridia</taxon>
        <taxon>Eubacteriales</taxon>
        <taxon>Clostridiaceae</taxon>
        <taxon>Clostridium</taxon>
    </lineage>
</organism>
<dbReference type="GO" id="GO:0046872">
    <property type="term" value="F:metal ion binding"/>
    <property type="evidence" value="ECO:0007669"/>
    <property type="project" value="UniProtKB-KW"/>
</dbReference>
<dbReference type="AlphaFoldDB" id="A0A140DMJ2"/>
<dbReference type="InterPro" id="IPR036291">
    <property type="entry name" value="NAD(P)-bd_dom_sf"/>
</dbReference>
<evidence type="ECO:0000256" key="5">
    <source>
        <dbReference type="ARBA" id="ARBA00023002"/>
    </source>
</evidence>
<keyword evidence="4" id="KW-0862">Zinc</keyword>
<evidence type="ECO:0000256" key="1">
    <source>
        <dbReference type="ARBA" id="ARBA00001947"/>
    </source>
</evidence>
<reference evidence="7" key="1">
    <citation type="submission" date="2014-12" db="EMBL/GenBank/DDBJ databases">
        <title>Genome sequence of Clostridium beijerinckii strain 59B.</title>
        <authorList>
            <person name="Little G.T."/>
            <person name="Minton N.P."/>
        </authorList>
    </citation>
    <scope>NUCLEOTIDE SEQUENCE [LARGE SCALE GENOMIC DNA]</scope>
    <source>
        <strain evidence="7">59B</strain>
    </source>
</reference>
<dbReference type="KEGG" id="cbei:LF65_06780"/>
<dbReference type="EC" id="1.1.1.1" evidence="2"/>
<dbReference type="SUPFAM" id="SSF51735">
    <property type="entry name" value="NAD(P)-binding Rossmann-fold domains"/>
    <property type="match status" value="1"/>
</dbReference>
<gene>
    <name evidence="6" type="ORF">LF65_06780</name>
</gene>
<dbReference type="EMBL" id="CP010086">
    <property type="protein sequence ID" value="AMK50483.1"/>
    <property type="molecule type" value="Genomic_DNA"/>
</dbReference>
<evidence type="ECO:0000256" key="2">
    <source>
        <dbReference type="ARBA" id="ARBA00013190"/>
    </source>
</evidence>
<protein>
    <recommendedName>
        <fullName evidence="2">alcohol dehydrogenase</fullName>
        <ecNumber evidence="2">1.1.1.1</ecNumber>
    </recommendedName>
</protein>
<evidence type="ECO:0000313" key="6">
    <source>
        <dbReference type="EMBL" id="AMK50483.1"/>
    </source>
</evidence>
<dbReference type="Gene3D" id="3.40.50.720">
    <property type="entry name" value="NAD(P)-binding Rossmann-like Domain"/>
    <property type="match status" value="1"/>
</dbReference>
<dbReference type="GO" id="GO:0004022">
    <property type="term" value="F:alcohol dehydrogenase (NAD+) activity"/>
    <property type="evidence" value="ECO:0007669"/>
    <property type="project" value="UniProtKB-EC"/>
</dbReference>
<name>A0A140DMJ2_CLOBE</name>
<keyword evidence="5" id="KW-0560">Oxidoreductase</keyword>